<keyword evidence="1" id="KW-0489">Methyltransferase</keyword>
<comment type="caution">
    <text evidence="1">The sequence shown here is derived from an EMBL/GenBank/DDBJ whole genome shotgun (WGS) entry which is preliminary data.</text>
</comment>
<protein>
    <submittedName>
        <fullName evidence="1">S-adenosyl-L-methionine-dependent methyltransferase</fullName>
    </submittedName>
</protein>
<evidence type="ECO:0000313" key="1">
    <source>
        <dbReference type="EMBL" id="KAH6623082.1"/>
    </source>
</evidence>
<reference evidence="1 2" key="1">
    <citation type="journal article" date="2021" name="Nat. Commun.">
        <title>Genetic determinants of endophytism in the Arabidopsis root mycobiome.</title>
        <authorList>
            <person name="Mesny F."/>
            <person name="Miyauchi S."/>
            <person name="Thiergart T."/>
            <person name="Pickel B."/>
            <person name="Atanasova L."/>
            <person name="Karlsson M."/>
            <person name="Huettel B."/>
            <person name="Barry K.W."/>
            <person name="Haridas S."/>
            <person name="Chen C."/>
            <person name="Bauer D."/>
            <person name="Andreopoulos W."/>
            <person name="Pangilinan J."/>
            <person name="LaButti K."/>
            <person name="Riley R."/>
            <person name="Lipzen A."/>
            <person name="Clum A."/>
            <person name="Drula E."/>
            <person name="Henrissat B."/>
            <person name="Kohler A."/>
            <person name="Grigoriev I.V."/>
            <person name="Martin F.M."/>
            <person name="Hacquard S."/>
        </authorList>
    </citation>
    <scope>NUCLEOTIDE SEQUENCE [LARGE SCALE GENOMIC DNA]</scope>
    <source>
        <strain evidence="1 2">MPI-SDFR-AT-0079</strain>
    </source>
</reference>
<sequence>MSSLFCCSSVKPYRPQVLQHERKFMVFMAWAEFPQQSSPSTDDGAEKTDLIALRPPYAIQLVRQVNFGPLESKRYFIPAEGNENEFAEVVEDDLIQANFKKLNSNNPLWRVQVISAIQLPLLAGSHLTLPISTLLAVRHSPKHLPNTMLSRGAVPALPLRSGLQTTARARSFFAVTRRFSTQRGPRKLLPVTATESLGNSYRFTARLPVSPGPTQFQSTMTTAPPKTSANDWSPDQYLLFRDARNRPIHDLLHFLGPDYSPTSIIDLGCGPGNSTELLTTRFPSASITGVDSSPAMLTKARTTLPTTAFTLADLHTYTPPPHTDLLFSNAVFHWLRHADRLPTLTRLLRTQQPGRGVLAFQVPDNHAEPSHRAMRETAAAPGPWQPYFAKLTGGERPDLDPIESPLVYYDALKPLCRMVETWTTRYVHVLGEGHAGIVEWVRGTGLQPFLGALPGEGEGGAREGFLEEYRRRLEREYPVTKDGCVLLEYPRRFVVAFR</sequence>
<name>A0ACB7NXT8_9PEZI</name>
<keyword evidence="1" id="KW-0808">Transferase</keyword>
<dbReference type="EMBL" id="JAGIZQ010000006">
    <property type="protein sequence ID" value="KAH6623082.1"/>
    <property type="molecule type" value="Genomic_DNA"/>
</dbReference>
<proteinExistence type="predicted"/>
<organism evidence="1 2">
    <name type="scientific">Chaetomium tenue</name>
    <dbReference type="NCBI Taxonomy" id="1854479"/>
    <lineage>
        <taxon>Eukaryota</taxon>
        <taxon>Fungi</taxon>
        <taxon>Dikarya</taxon>
        <taxon>Ascomycota</taxon>
        <taxon>Pezizomycotina</taxon>
        <taxon>Sordariomycetes</taxon>
        <taxon>Sordariomycetidae</taxon>
        <taxon>Sordariales</taxon>
        <taxon>Chaetomiaceae</taxon>
        <taxon>Chaetomium</taxon>
    </lineage>
</organism>
<gene>
    <name evidence="1" type="ORF">F5144DRAFT_623142</name>
</gene>
<evidence type="ECO:0000313" key="2">
    <source>
        <dbReference type="Proteomes" id="UP000724584"/>
    </source>
</evidence>
<accession>A0ACB7NXT8</accession>
<dbReference type="Proteomes" id="UP000724584">
    <property type="component" value="Unassembled WGS sequence"/>
</dbReference>
<keyword evidence="2" id="KW-1185">Reference proteome</keyword>